<keyword evidence="8 12" id="KW-1133">Transmembrane helix</keyword>
<comment type="subcellular location">
    <subcellularLocation>
        <location evidence="2">Cell membrane</location>
    </subcellularLocation>
    <subcellularLocation>
        <location evidence="1">Membrane</location>
        <topology evidence="1">Single-pass membrane protein</topology>
    </subcellularLocation>
</comment>
<dbReference type="InterPro" id="IPR036138">
    <property type="entry name" value="PBP_dimer_sf"/>
</dbReference>
<gene>
    <name evidence="15" type="ORF">FE782_03530</name>
</gene>
<evidence type="ECO:0000256" key="1">
    <source>
        <dbReference type="ARBA" id="ARBA00004167"/>
    </source>
</evidence>
<feature type="domain" description="Penicillin-binding protein transpeptidase" evidence="13">
    <location>
        <begin position="322"/>
        <end position="669"/>
    </location>
</feature>
<dbReference type="AlphaFoldDB" id="A0A5R9GA88"/>
<dbReference type="SUPFAM" id="SSF56519">
    <property type="entry name" value="Penicillin binding protein dimerisation domain"/>
    <property type="match status" value="1"/>
</dbReference>
<evidence type="ECO:0000259" key="14">
    <source>
        <dbReference type="Pfam" id="PF03717"/>
    </source>
</evidence>
<name>A0A5R9GA88_9BACL</name>
<dbReference type="GO" id="GO:0009252">
    <property type="term" value="P:peptidoglycan biosynthetic process"/>
    <property type="evidence" value="ECO:0007669"/>
    <property type="project" value="UniProtKB-KW"/>
</dbReference>
<evidence type="ECO:0000313" key="15">
    <source>
        <dbReference type="EMBL" id="TLS53357.1"/>
    </source>
</evidence>
<sequence length="710" mass="79096">MNRFTTLDDDPQKNEIAKRRHFTFRINVFFFAVFLLFSVLIVRLAFIQFVEGKTLSAQESERTTRTVLIPPIRGNIYDRNGYPIAYSTSTQSVYYRMEPGKKLEDHQALALALTDLFRRYGDYPDGPPKVEDVFEAMDVGYDWSGERKTMFNTMFEPRRVKSGLTKEEIAYLMAHPEQFPGIEVTEESVRHYDSNTIASQLIGYLKPFSSSNNQKAQYLDYYKDPENTKDYLRMEQVGFDGLEFLYQETLRGKSGARNYPVNSLDQIVGPVTTIPPTKGNFLYLTLDKDVQLIAEQSILDQLEHMQKSTEKYPSMGKNALAGYAVAMEVDTGNVVAMASMPDYDSNVWSGSTMPLSVYQAIEPFYQNGTIKTVYPDVPEGKNRARYPSSIVPLGSTLKPLTVLIGLNEGFYSSTDRYTDTGRFYYGRNDSASIGNSEGHSYGKITPSEAIRVSSNTFMAAMVGEKLYEKYGGENGGPIDVWDDYMKKFGLGVPTGSGLPMETAGVLDYNSKDTRGSVQNAMVMASFGQQGRYTTLQLAQYTAMLANRGKRMKPNFVDKITDFEGQIVETIEPVVLNEETFDSKHWDVVHNGMKSVTKSNSLSQWFGRLPFEVSSKTGTSQQDTAAGKIENSVFIAFAPADDPKLAVAVVVPWGGYGAWGAAPIAAKIFEAYHEYVGFDGKPAGPMSTPPADAETPPADDSTERDVTPPTE</sequence>
<organism evidence="15 16">
    <name type="scientific">Paenibacillus antri</name>
    <dbReference type="NCBI Taxonomy" id="2582848"/>
    <lineage>
        <taxon>Bacteria</taxon>
        <taxon>Bacillati</taxon>
        <taxon>Bacillota</taxon>
        <taxon>Bacilli</taxon>
        <taxon>Bacillales</taxon>
        <taxon>Paenibacillaceae</taxon>
        <taxon>Paenibacillus</taxon>
    </lineage>
</organism>
<dbReference type="InterPro" id="IPR012338">
    <property type="entry name" value="Beta-lactam/transpept-like"/>
</dbReference>
<dbReference type="SUPFAM" id="SSF56601">
    <property type="entry name" value="beta-lactamase/transpeptidase-like"/>
    <property type="match status" value="1"/>
</dbReference>
<dbReference type="EMBL" id="VCIW01000002">
    <property type="protein sequence ID" value="TLS53357.1"/>
    <property type="molecule type" value="Genomic_DNA"/>
</dbReference>
<dbReference type="Gene3D" id="3.40.710.10">
    <property type="entry name" value="DD-peptidase/beta-lactamase superfamily"/>
    <property type="match status" value="1"/>
</dbReference>
<feature type="compositionally biased region" description="Low complexity" evidence="11">
    <location>
        <begin position="688"/>
        <end position="698"/>
    </location>
</feature>
<feature type="compositionally biased region" description="Basic and acidic residues" evidence="11">
    <location>
        <begin position="700"/>
        <end position="710"/>
    </location>
</feature>
<evidence type="ECO:0000256" key="9">
    <source>
        <dbReference type="ARBA" id="ARBA00023136"/>
    </source>
</evidence>
<evidence type="ECO:0000313" key="16">
    <source>
        <dbReference type="Proteomes" id="UP000309676"/>
    </source>
</evidence>
<dbReference type="PANTHER" id="PTHR30627:SF2">
    <property type="entry name" value="PEPTIDOGLYCAN D,D-TRANSPEPTIDASE MRDA"/>
    <property type="match status" value="1"/>
</dbReference>
<evidence type="ECO:0000256" key="11">
    <source>
        <dbReference type="SAM" id="MobiDB-lite"/>
    </source>
</evidence>
<evidence type="ECO:0000256" key="5">
    <source>
        <dbReference type="ARBA" id="ARBA00022692"/>
    </source>
</evidence>
<dbReference type="GO" id="GO:0005886">
    <property type="term" value="C:plasma membrane"/>
    <property type="evidence" value="ECO:0007669"/>
    <property type="project" value="UniProtKB-SubCell"/>
</dbReference>
<keyword evidence="16" id="KW-1185">Reference proteome</keyword>
<protein>
    <submittedName>
        <fullName evidence="15">Penicillin-binding protein 2</fullName>
    </submittedName>
</protein>
<dbReference type="Proteomes" id="UP000309676">
    <property type="component" value="Unassembled WGS sequence"/>
</dbReference>
<dbReference type="GO" id="GO:0008360">
    <property type="term" value="P:regulation of cell shape"/>
    <property type="evidence" value="ECO:0007669"/>
    <property type="project" value="UniProtKB-KW"/>
</dbReference>
<evidence type="ECO:0000256" key="8">
    <source>
        <dbReference type="ARBA" id="ARBA00022989"/>
    </source>
</evidence>
<comment type="caution">
    <text evidence="15">The sequence shown here is derived from an EMBL/GenBank/DDBJ whole genome shotgun (WGS) entry which is preliminary data.</text>
</comment>
<comment type="similarity">
    <text evidence="3">Belongs to the transpeptidase family.</text>
</comment>
<dbReference type="Gene3D" id="3.90.1310.10">
    <property type="entry name" value="Penicillin-binding protein 2a (Domain 2)"/>
    <property type="match status" value="1"/>
</dbReference>
<feature type="region of interest" description="Disordered" evidence="11">
    <location>
        <begin position="679"/>
        <end position="710"/>
    </location>
</feature>
<dbReference type="GO" id="GO:0008658">
    <property type="term" value="F:penicillin binding"/>
    <property type="evidence" value="ECO:0007669"/>
    <property type="project" value="InterPro"/>
</dbReference>
<keyword evidence="5 12" id="KW-0812">Transmembrane</keyword>
<dbReference type="InterPro" id="IPR050515">
    <property type="entry name" value="Beta-lactam/transpept"/>
</dbReference>
<keyword evidence="4" id="KW-1003">Cell membrane</keyword>
<evidence type="ECO:0000256" key="10">
    <source>
        <dbReference type="ARBA" id="ARBA00023316"/>
    </source>
</evidence>
<evidence type="ECO:0000259" key="13">
    <source>
        <dbReference type="Pfam" id="PF00905"/>
    </source>
</evidence>
<dbReference type="RefSeq" id="WP_138192575.1">
    <property type="nucleotide sequence ID" value="NZ_VCIW01000002.1"/>
</dbReference>
<dbReference type="OrthoDB" id="9770103at2"/>
<dbReference type="Pfam" id="PF00905">
    <property type="entry name" value="Transpeptidase"/>
    <property type="match status" value="1"/>
</dbReference>
<keyword evidence="7" id="KW-0573">Peptidoglycan synthesis</keyword>
<dbReference type="InterPro" id="IPR005311">
    <property type="entry name" value="PBP_dimer"/>
</dbReference>
<evidence type="ECO:0000256" key="2">
    <source>
        <dbReference type="ARBA" id="ARBA00004236"/>
    </source>
</evidence>
<evidence type="ECO:0000256" key="3">
    <source>
        <dbReference type="ARBA" id="ARBA00007171"/>
    </source>
</evidence>
<proteinExistence type="inferred from homology"/>
<evidence type="ECO:0000256" key="6">
    <source>
        <dbReference type="ARBA" id="ARBA00022960"/>
    </source>
</evidence>
<accession>A0A5R9GA88</accession>
<feature type="domain" description="Penicillin-binding protein dimerisation" evidence="14">
    <location>
        <begin position="69"/>
        <end position="268"/>
    </location>
</feature>
<keyword evidence="6" id="KW-0133">Cell shape</keyword>
<dbReference type="Pfam" id="PF03717">
    <property type="entry name" value="PBP_dimer"/>
    <property type="match status" value="1"/>
</dbReference>
<dbReference type="GO" id="GO:0071555">
    <property type="term" value="P:cell wall organization"/>
    <property type="evidence" value="ECO:0007669"/>
    <property type="project" value="UniProtKB-KW"/>
</dbReference>
<reference evidence="15 16" key="1">
    <citation type="submission" date="2019-05" db="EMBL/GenBank/DDBJ databases">
        <authorList>
            <person name="Narsing Rao M.P."/>
            <person name="Li W.J."/>
        </authorList>
    </citation>
    <scope>NUCLEOTIDE SEQUENCE [LARGE SCALE GENOMIC DNA]</scope>
    <source>
        <strain evidence="15 16">SYSU_K30003</strain>
    </source>
</reference>
<dbReference type="InterPro" id="IPR001460">
    <property type="entry name" value="PCN-bd_Tpept"/>
</dbReference>
<evidence type="ECO:0000256" key="7">
    <source>
        <dbReference type="ARBA" id="ARBA00022984"/>
    </source>
</evidence>
<dbReference type="PANTHER" id="PTHR30627">
    <property type="entry name" value="PEPTIDOGLYCAN D,D-TRANSPEPTIDASE"/>
    <property type="match status" value="1"/>
</dbReference>
<keyword evidence="9 12" id="KW-0472">Membrane</keyword>
<keyword evidence="10" id="KW-0961">Cell wall biogenesis/degradation</keyword>
<evidence type="ECO:0000256" key="4">
    <source>
        <dbReference type="ARBA" id="ARBA00022475"/>
    </source>
</evidence>
<dbReference type="GO" id="GO:0071972">
    <property type="term" value="F:peptidoglycan L,D-transpeptidase activity"/>
    <property type="evidence" value="ECO:0007669"/>
    <property type="project" value="TreeGrafter"/>
</dbReference>
<evidence type="ECO:0000256" key="12">
    <source>
        <dbReference type="SAM" id="Phobius"/>
    </source>
</evidence>
<feature type="transmembrane region" description="Helical" evidence="12">
    <location>
        <begin position="28"/>
        <end position="50"/>
    </location>
</feature>